<name>A0A375I2Q7_9ACTN</name>
<proteinExistence type="predicted"/>
<dbReference type="EMBL" id="OMOH01000009">
    <property type="protein sequence ID" value="SPF69154.1"/>
    <property type="molecule type" value="Genomic_DNA"/>
</dbReference>
<dbReference type="RefSeq" id="WP_147385428.1">
    <property type="nucleotide sequence ID" value="NZ_OMOH01000009.1"/>
</dbReference>
<protein>
    <submittedName>
        <fullName evidence="2">Chitinase</fullName>
        <ecNumber evidence="2">3.2.1.14</ecNumber>
    </submittedName>
</protein>
<dbReference type="Proteomes" id="UP000265962">
    <property type="component" value="Unassembled WGS sequence"/>
</dbReference>
<keyword evidence="2" id="KW-0326">Glycosidase</keyword>
<dbReference type="Pfam" id="PF01476">
    <property type="entry name" value="LysM"/>
    <property type="match status" value="1"/>
</dbReference>
<evidence type="ECO:0000313" key="3">
    <source>
        <dbReference type="Proteomes" id="UP000265962"/>
    </source>
</evidence>
<dbReference type="Gene3D" id="3.10.350.10">
    <property type="entry name" value="LysM domain"/>
    <property type="match status" value="1"/>
</dbReference>
<organism evidence="2 3">
    <name type="scientific">Propionibacterium ruminifibrarum</name>
    <dbReference type="NCBI Taxonomy" id="1962131"/>
    <lineage>
        <taxon>Bacteria</taxon>
        <taxon>Bacillati</taxon>
        <taxon>Actinomycetota</taxon>
        <taxon>Actinomycetes</taxon>
        <taxon>Propionibacteriales</taxon>
        <taxon>Propionibacteriaceae</taxon>
        <taxon>Propionibacterium</taxon>
    </lineage>
</organism>
<feature type="domain" description="LysM" evidence="1">
    <location>
        <begin position="342"/>
        <end position="386"/>
    </location>
</feature>
<dbReference type="InterPro" id="IPR036779">
    <property type="entry name" value="LysM_dom_sf"/>
</dbReference>
<dbReference type="SUPFAM" id="SSF54106">
    <property type="entry name" value="LysM domain"/>
    <property type="match status" value="1"/>
</dbReference>
<sequence length="395" mass="42804">MTDSTLAAAIKAAVEVQGIAWGGRTRVGTPEQLADGLSNALQHADGMTSREAVAAMIGESAQETDWYCSLVEYGGANAWYAPYYGRGCIQLTHQSNYSAFGAWAQKLGYATSSADMVSNPNKVATMPWAWLACIWYFAANIPASYWTNRNWNAISGLINAGDASYYVPAFELRTRSIIAALNILNRNNWTYEGDGLMAVTQDDLRKIHDAVWHGVSGAKLITNRRLGRGEWAETLLGSNEQRLESLIPNSVWGKTVKRAGLPSDDPRADKEVSVGTIMAYMDSFVLDVKNSIVAAVSSIATETDTEQIIKAVDNAINESVDQYAQLHEQKPRSDGSALLDSAVHVVSSGETLDTIAVEHNTTTAEIIAANPDLDSNLLEVGRKIVVPVTATKQKD</sequence>
<keyword evidence="2" id="KW-0378">Hydrolase</keyword>
<dbReference type="InterPro" id="IPR018392">
    <property type="entry name" value="LysM"/>
</dbReference>
<dbReference type="AlphaFoldDB" id="A0A375I2Q7"/>
<accession>A0A375I2Q7</accession>
<dbReference type="OrthoDB" id="3809801at2"/>
<evidence type="ECO:0000259" key="1">
    <source>
        <dbReference type="PROSITE" id="PS51782"/>
    </source>
</evidence>
<gene>
    <name evidence="2" type="ORF">PROPJV5_2115</name>
</gene>
<dbReference type="SUPFAM" id="SSF53955">
    <property type="entry name" value="Lysozyme-like"/>
    <property type="match status" value="1"/>
</dbReference>
<dbReference type="InterPro" id="IPR023346">
    <property type="entry name" value="Lysozyme-like_dom_sf"/>
</dbReference>
<evidence type="ECO:0000313" key="2">
    <source>
        <dbReference type="EMBL" id="SPF69154.1"/>
    </source>
</evidence>
<dbReference type="PROSITE" id="PS51782">
    <property type="entry name" value="LYSM"/>
    <property type="match status" value="1"/>
</dbReference>
<keyword evidence="3" id="KW-1185">Reference proteome</keyword>
<dbReference type="SMART" id="SM00257">
    <property type="entry name" value="LysM"/>
    <property type="match status" value="1"/>
</dbReference>
<dbReference type="CDD" id="cd00118">
    <property type="entry name" value="LysM"/>
    <property type="match status" value="1"/>
</dbReference>
<reference evidence="3" key="1">
    <citation type="submission" date="2018-02" db="EMBL/GenBank/DDBJ databases">
        <authorList>
            <person name="Hornung B."/>
        </authorList>
    </citation>
    <scope>NUCLEOTIDE SEQUENCE [LARGE SCALE GENOMIC DNA]</scope>
</reference>
<dbReference type="EC" id="3.2.1.14" evidence="2"/>
<dbReference type="GO" id="GO:0008843">
    <property type="term" value="F:endochitinase activity"/>
    <property type="evidence" value="ECO:0007669"/>
    <property type="project" value="UniProtKB-EC"/>
</dbReference>
<dbReference type="Gene3D" id="1.10.530.10">
    <property type="match status" value="1"/>
</dbReference>